<evidence type="ECO:0000256" key="4">
    <source>
        <dbReference type="ARBA" id="ARBA00022884"/>
    </source>
</evidence>
<evidence type="ECO:0000313" key="10">
    <source>
        <dbReference type="Proteomes" id="UP000070442"/>
    </source>
</evidence>
<dbReference type="SUPFAM" id="SSF54791">
    <property type="entry name" value="Eukaryotic type KH-domain (KH-domain type I)"/>
    <property type="match status" value="1"/>
</dbReference>
<evidence type="ECO:0000256" key="2">
    <source>
        <dbReference type="ARBA" id="ARBA00022759"/>
    </source>
</evidence>
<dbReference type="GO" id="GO:0003723">
    <property type="term" value="F:RNA binding"/>
    <property type="evidence" value="ECO:0007669"/>
    <property type="project" value="UniProtKB-UniRule"/>
</dbReference>
<sequence length="516" mass="58116">MFHLPAYILIIVALFIGILGVAIGYFIRRNIAEGKLKHAEELAKNIIIDAERDAENNKRDILFQAKEEIHKLRDTVQQENDARKSELQRFEDRLISKEDLLQSKSATLEKKEAQILEQQERIQEKEDSVDALIEKKSEEIQRISGLSKDEAKQILLNQLDSELTQESAIKIREFERQIKDDSKKIAQDIIVHSIQRLAADQVAEATVSVVSLPNEEMKGRIIGREGRNIRAIESLTGVDLIIDDTPEAVVVSSFNPIRREIARLALEKLVLDGRIHPTRIEDTVEKARQEVDDIIKESGEEAAFEAGVHGLHPELVKYLGRLKFRTSFGQNCLRHSIEVSKIAGYLAEEVGVDSKLARRAGLLHDLGKSIDHEVEGPHVELGVELARRYKEPEAVINGIEAHHGDVEFANLEAILVQAADAISAARPGARRETIETYIKRLEQLEAIAENFEGIEKSYAVQAGRELRIIVKPGEVDEAHMVTTARKIAQEIESQLDFPGQIKVNVIRETRAIEYAK</sequence>
<dbReference type="NCBIfam" id="TIGR00277">
    <property type="entry name" value="HDIG"/>
    <property type="match status" value="1"/>
</dbReference>
<dbReference type="HAMAP" id="MF_00335">
    <property type="entry name" value="RNase_Y"/>
    <property type="match status" value="1"/>
</dbReference>
<dbReference type="STRING" id="755172.HMPREF1863_01572"/>
<dbReference type="SMART" id="SM00322">
    <property type="entry name" value="KH"/>
    <property type="match status" value="1"/>
</dbReference>
<dbReference type="InterPro" id="IPR004087">
    <property type="entry name" value="KH_dom"/>
</dbReference>
<dbReference type="InterPro" id="IPR017705">
    <property type="entry name" value="Ribonuclease_Y"/>
</dbReference>
<dbReference type="EMBL" id="LSDG01000045">
    <property type="protein sequence ID" value="KXB65064.1"/>
    <property type="molecule type" value="Genomic_DNA"/>
</dbReference>
<dbReference type="GO" id="GO:0016787">
    <property type="term" value="F:hydrolase activity"/>
    <property type="evidence" value="ECO:0007669"/>
    <property type="project" value="UniProtKB-KW"/>
</dbReference>
<comment type="function">
    <text evidence="5">Endoribonuclease that initiates mRNA decay.</text>
</comment>
<dbReference type="InterPro" id="IPR022711">
    <property type="entry name" value="RNase_Y_N"/>
</dbReference>
<dbReference type="NCBIfam" id="TIGR03319">
    <property type="entry name" value="RNase_Y"/>
    <property type="match status" value="1"/>
</dbReference>
<dbReference type="PANTHER" id="PTHR12826">
    <property type="entry name" value="RIBONUCLEASE Y"/>
    <property type="match status" value="1"/>
</dbReference>
<evidence type="ECO:0000259" key="8">
    <source>
        <dbReference type="PROSITE" id="PS51831"/>
    </source>
</evidence>
<dbReference type="Pfam" id="PF01966">
    <property type="entry name" value="HD"/>
    <property type="match status" value="1"/>
</dbReference>
<feature type="transmembrane region" description="Helical" evidence="5">
    <location>
        <begin position="6"/>
        <end position="27"/>
    </location>
</feature>
<name>A0A134ABH4_9FIRM</name>
<keyword evidence="1 5" id="KW-0540">Nuclease</keyword>
<dbReference type="PANTHER" id="PTHR12826:SF15">
    <property type="entry name" value="RIBONUCLEASE Y"/>
    <property type="match status" value="1"/>
</dbReference>
<evidence type="ECO:0000256" key="6">
    <source>
        <dbReference type="NCBIfam" id="TIGR03319"/>
    </source>
</evidence>
<feature type="domain" description="HD" evidence="8">
    <location>
        <begin position="332"/>
        <end position="425"/>
    </location>
</feature>
<dbReference type="PROSITE" id="PS51831">
    <property type="entry name" value="HD"/>
    <property type="match status" value="1"/>
</dbReference>
<keyword evidence="5" id="KW-1003">Cell membrane</keyword>
<keyword evidence="2 5" id="KW-0255">Endonuclease</keyword>
<keyword evidence="5" id="KW-0812">Transmembrane</keyword>
<dbReference type="InterPro" id="IPR006674">
    <property type="entry name" value="HD_domain"/>
</dbReference>
<reference evidence="10" key="1">
    <citation type="submission" date="2016-01" db="EMBL/GenBank/DDBJ databases">
        <authorList>
            <person name="Mitreva M."/>
            <person name="Pepin K.H."/>
            <person name="Mihindukulasuriya K.A."/>
            <person name="Fulton R."/>
            <person name="Fronick C."/>
            <person name="O'Laughlin M."/>
            <person name="Miner T."/>
            <person name="Herter B."/>
            <person name="Rosa B.A."/>
            <person name="Cordes M."/>
            <person name="Tomlinson C."/>
            <person name="Wollam A."/>
            <person name="Palsikar V.B."/>
            <person name="Mardis E.R."/>
            <person name="Wilson R.K."/>
        </authorList>
    </citation>
    <scope>NUCLEOTIDE SEQUENCE [LARGE SCALE GENOMIC DNA]</scope>
    <source>
        <strain evidence="10">DNF00729</strain>
    </source>
</reference>
<dbReference type="EC" id="3.1.-.-" evidence="5 6"/>
<evidence type="ECO:0000256" key="3">
    <source>
        <dbReference type="ARBA" id="ARBA00022801"/>
    </source>
</evidence>
<dbReference type="InterPro" id="IPR004088">
    <property type="entry name" value="KH_dom_type_1"/>
</dbReference>
<keyword evidence="5" id="KW-1133">Transmembrane helix</keyword>
<proteinExistence type="inferred from homology"/>
<dbReference type="PROSITE" id="PS50084">
    <property type="entry name" value="KH_TYPE_1"/>
    <property type="match status" value="1"/>
</dbReference>
<evidence type="ECO:0000256" key="5">
    <source>
        <dbReference type="HAMAP-Rule" id="MF_00335"/>
    </source>
</evidence>
<protein>
    <recommendedName>
        <fullName evidence="5 6">Ribonuclease Y</fullName>
        <shortName evidence="5">RNase Y</shortName>
        <ecNumber evidence="5 6">3.1.-.-</ecNumber>
    </recommendedName>
</protein>
<dbReference type="GO" id="GO:0004521">
    <property type="term" value="F:RNA endonuclease activity"/>
    <property type="evidence" value="ECO:0007669"/>
    <property type="project" value="UniProtKB-UniRule"/>
</dbReference>
<dbReference type="SUPFAM" id="SSF109604">
    <property type="entry name" value="HD-domain/PDEase-like"/>
    <property type="match status" value="1"/>
</dbReference>
<gene>
    <name evidence="5" type="primary">rny</name>
    <name evidence="9" type="ORF">HMPREF1863_01572</name>
</gene>
<keyword evidence="7" id="KW-0175">Coiled coil</keyword>
<dbReference type="PATRIC" id="fig|755172.3.peg.1532"/>
<comment type="subcellular location">
    <subcellularLocation>
        <location evidence="5">Cell membrane</location>
        <topology evidence="5">Single-pass membrane protein</topology>
    </subcellularLocation>
</comment>
<dbReference type="Gene3D" id="1.10.3210.10">
    <property type="entry name" value="Hypothetical protein af1432"/>
    <property type="match status" value="1"/>
</dbReference>
<dbReference type="SMART" id="SM00471">
    <property type="entry name" value="HDc"/>
    <property type="match status" value="1"/>
</dbReference>
<dbReference type="Pfam" id="PF00013">
    <property type="entry name" value="KH_1"/>
    <property type="match status" value="1"/>
</dbReference>
<dbReference type="AlphaFoldDB" id="A0A134ABH4"/>
<dbReference type="InterPro" id="IPR036612">
    <property type="entry name" value="KH_dom_type_1_sf"/>
</dbReference>
<evidence type="ECO:0000256" key="7">
    <source>
        <dbReference type="SAM" id="Coils"/>
    </source>
</evidence>
<evidence type="ECO:0000313" key="9">
    <source>
        <dbReference type="EMBL" id="KXB65064.1"/>
    </source>
</evidence>
<keyword evidence="10" id="KW-1185">Reference proteome</keyword>
<dbReference type="CDD" id="cd00077">
    <property type="entry name" value="HDc"/>
    <property type="match status" value="1"/>
</dbReference>
<feature type="coiled-coil region" evidence="7">
    <location>
        <begin position="62"/>
        <end position="142"/>
    </location>
</feature>
<evidence type="ECO:0000256" key="1">
    <source>
        <dbReference type="ARBA" id="ARBA00022722"/>
    </source>
</evidence>
<comment type="caution">
    <text evidence="9">The sequence shown here is derived from an EMBL/GenBank/DDBJ whole genome shotgun (WGS) entry which is preliminary data.</text>
</comment>
<keyword evidence="3 5" id="KW-0378">Hydrolase</keyword>
<keyword evidence="4 5" id="KW-0694">RNA-binding</keyword>
<dbReference type="GO" id="GO:0005886">
    <property type="term" value="C:plasma membrane"/>
    <property type="evidence" value="ECO:0007669"/>
    <property type="project" value="UniProtKB-SubCell"/>
</dbReference>
<dbReference type="InterPro" id="IPR006675">
    <property type="entry name" value="HDIG_dom"/>
</dbReference>
<comment type="similarity">
    <text evidence="5">Belongs to the RNase Y family.</text>
</comment>
<dbReference type="Pfam" id="PF12072">
    <property type="entry name" value="RNase_Y_N"/>
    <property type="match status" value="1"/>
</dbReference>
<dbReference type="InterPro" id="IPR003607">
    <property type="entry name" value="HD/PDEase_dom"/>
</dbReference>
<dbReference type="GO" id="GO:0006402">
    <property type="term" value="P:mRNA catabolic process"/>
    <property type="evidence" value="ECO:0007669"/>
    <property type="project" value="UniProtKB-UniRule"/>
</dbReference>
<dbReference type="Proteomes" id="UP000070442">
    <property type="component" value="Unassembled WGS sequence"/>
</dbReference>
<dbReference type="CDD" id="cd22431">
    <property type="entry name" value="KH-I_RNaseY"/>
    <property type="match status" value="1"/>
</dbReference>
<organism evidence="9 10">
    <name type="scientific">Aedoeadaptatus coxii</name>
    <dbReference type="NCBI Taxonomy" id="755172"/>
    <lineage>
        <taxon>Bacteria</taxon>
        <taxon>Bacillati</taxon>
        <taxon>Bacillota</taxon>
        <taxon>Tissierellia</taxon>
        <taxon>Tissierellales</taxon>
        <taxon>Peptoniphilaceae</taxon>
        <taxon>Aedoeadaptatus</taxon>
    </lineage>
</organism>
<accession>A0A134ABH4</accession>
<keyword evidence="5" id="KW-0472">Membrane</keyword>
<dbReference type="Gene3D" id="3.30.1370.10">
    <property type="entry name" value="K Homology domain, type 1"/>
    <property type="match status" value="1"/>
</dbReference>